<dbReference type="OrthoDB" id="10036079at2759"/>
<comment type="caution">
    <text evidence="2">The sequence shown here is derived from an EMBL/GenBank/DDBJ whole genome shotgun (WGS) entry which is preliminary data.</text>
</comment>
<dbReference type="AlphaFoldDB" id="A0A815BJ26"/>
<gene>
    <name evidence="2" type="ORF">GPM918_LOCUS26945</name>
    <name evidence="1" type="ORF">OVA965_LOCUS18569</name>
    <name evidence="4" type="ORF">SRO942_LOCUS27187</name>
    <name evidence="3" type="ORF">TMI583_LOCUS18580</name>
</gene>
<reference evidence="2" key="1">
    <citation type="submission" date="2021-02" db="EMBL/GenBank/DDBJ databases">
        <authorList>
            <person name="Nowell W R."/>
        </authorList>
    </citation>
    <scope>NUCLEOTIDE SEQUENCE</scope>
</reference>
<accession>A0A815BJ26</accession>
<protein>
    <submittedName>
        <fullName evidence="2">Uncharacterized protein</fullName>
    </submittedName>
</protein>
<dbReference type="Proteomes" id="UP000681722">
    <property type="component" value="Unassembled WGS sequence"/>
</dbReference>
<dbReference type="SUPFAM" id="SSF50242">
    <property type="entry name" value="TIMP-like"/>
    <property type="match status" value="1"/>
</dbReference>
<evidence type="ECO:0000313" key="5">
    <source>
        <dbReference type="Proteomes" id="UP000663829"/>
    </source>
</evidence>
<dbReference type="EMBL" id="CAJOBC010021968">
    <property type="protein sequence ID" value="CAF4053470.1"/>
    <property type="molecule type" value="Genomic_DNA"/>
</dbReference>
<evidence type="ECO:0000313" key="4">
    <source>
        <dbReference type="EMBL" id="CAF4053470.1"/>
    </source>
</evidence>
<dbReference type="EMBL" id="CAJNOK010009272">
    <property type="protein sequence ID" value="CAF1085323.1"/>
    <property type="molecule type" value="Genomic_DNA"/>
</dbReference>
<proteinExistence type="predicted"/>
<dbReference type="EMBL" id="CAJOBA010009288">
    <property type="protein sequence ID" value="CAF3847807.1"/>
    <property type="molecule type" value="Genomic_DNA"/>
</dbReference>
<sequence>MNQNTFPCGCSPLGNLTKYDYDKTDNIFIGNVSKIIYDRSKNTQKIDFKIIKNYKGLYKTGQTITVQTFRNSSNVCGLDVQKGQQWQIWASGSPSRISSCTRSTRNINENIKELKQYSELLINEKSKKKESRTKTPLLLKQPEQPKTTPCPVCPTSNTIKINVNYFILLIISLFILF</sequence>
<dbReference type="Proteomes" id="UP000677228">
    <property type="component" value="Unassembled WGS sequence"/>
</dbReference>
<evidence type="ECO:0000313" key="3">
    <source>
        <dbReference type="EMBL" id="CAF3847807.1"/>
    </source>
</evidence>
<dbReference type="Proteomes" id="UP000682733">
    <property type="component" value="Unassembled WGS sequence"/>
</dbReference>
<keyword evidence="5" id="KW-1185">Reference proteome</keyword>
<dbReference type="Proteomes" id="UP000663829">
    <property type="component" value="Unassembled WGS sequence"/>
</dbReference>
<organism evidence="2 5">
    <name type="scientific">Didymodactylos carnosus</name>
    <dbReference type="NCBI Taxonomy" id="1234261"/>
    <lineage>
        <taxon>Eukaryota</taxon>
        <taxon>Metazoa</taxon>
        <taxon>Spiralia</taxon>
        <taxon>Gnathifera</taxon>
        <taxon>Rotifera</taxon>
        <taxon>Eurotatoria</taxon>
        <taxon>Bdelloidea</taxon>
        <taxon>Philodinida</taxon>
        <taxon>Philodinidae</taxon>
        <taxon>Didymodactylos</taxon>
    </lineage>
</organism>
<evidence type="ECO:0000313" key="2">
    <source>
        <dbReference type="EMBL" id="CAF1268184.1"/>
    </source>
</evidence>
<dbReference type="Gene3D" id="2.40.50.120">
    <property type="match status" value="1"/>
</dbReference>
<dbReference type="InterPro" id="IPR008993">
    <property type="entry name" value="TIMP-like_OB-fold"/>
</dbReference>
<evidence type="ECO:0000313" key="1">
    <source>
        <dbReference type="EMBL" id="CAF1085323.1"/>
    </source>
</evidence>
<name>A0A815BJ26_9BILA</name>
<dbReference type="EMBL" id="CAJNOQ010011079">
    <property type="protein sequence ID" value="CAF1268184.1"/>
    <property type="molecule type" value="Genomic_DNA"/>
</dbReference>